<dbReference type="Pfam" id="PF22019">
    <property type="entry name" value="GlgB_N"/>
    <property type="match status" value="1"/>
</dbReference>
<dbReference type="UniPathway" id="UPA00164"/>
<dbReference type="CAZy" id="CBM48">
    <property type="family name" value="Carbohydrate-Binding Module Family 48"/>
</dbReference>
<comment type="subunit">
    <text evidence="10">Monomer.</text>
</comment>
<feature type="active site" description="Nucleophile" evidence="10 11">
    <location>
        <position position="409"/>
    </location>
</feature>
<evidence type="ECO:0000259" key="12">
    <source>
        <dbReference type="SMART" id="SM00642"/>
    </source>
</evidence>
<dbReference type="InterPro" id="IPR014756">
    <property type="entry name" value="Ig_E-set"/>
</dbReference>
<dbReference type="InterPro" id="IPR006048">
    <property type="entry name" value="A-amylase/branching_C"/>
</dbReference>
<name>A4WTG2_CERS5</name>
<dbReference type="InterPro" id="IPR013783">
    <property type="entry name" value="Ig-like_fold"/>
</dbReference>
<comment type="catalytic activity">
    <reaction evidence="1 10">
        <text>Transfers a segment of a (1-&gt;4)-alpha-D-glucan chain to a primary hydroxy group in a similar glucan chain.</text>
        <dbReference type="EC" id="2.4.1.18"/>
    </reaction>
</comment>
<evidence type="ECO:0000256" key="10">
    <source>
        <dbReference type="HAMAP-Rule" id="MF_00685"/>
    </source>
</evidence>
<dbReference type="EC" id="2.4.1.18" evidence="10"/>
<dbReference type="BioCyc" id="RSPH349102:G1G8M-1839-MONOMER"/>
<dbReference type="SUPFAM" id="SSF81296">
    <property type="entry name" value="E set domains"/>
    <property type="match status" value="2"/>
</dbReference>
<reference evidence="13" key="1">
    <citation type="submission" date="2007-04" db="EMBL/GenBank/DDBJ databases">
        <title>Complete sequence of chromosome of Rhodobacter sphaeroides ATCC 17025.</title>
        <authorList>
            <consortium name="US DOE Joint Genome Institute"/>
            <person name="Copeland A."/>
            <person name="Lucas S."/>
            <person name="Lapidus A."/>
            <person name="Barry K."/>
            <person name="Detter J.C."/>
            <person name="Glavina del Rio T."/>
            <person name="Hammon N."/>
            <person name="Israni S."/>
            <person name="Dalin E."/>
            <person name="Tice H."/>
            <person name="Pitluck S."/>
            <person name="Chertkov O."/>
            <person name="Brettin T."/>
            <person name="Bruce D."/>
            <person name="Han C."/>
            <person name="Schmutz J."/>
            <person name="Larimer F."/>
            <person name="Land M."/>
            <person name="Hauser L."/>
            <person name="Kyrpides N."/>
            <person name="Kim E."/>
            <person name="Richardson P."/>
            <person name="Mackenzie C."/>
            <person name="Choudhary M."/>
            <person name="Donohue T.J."/>
            <person name="Kaplan S."/>
        </authorList>
    </citation>
    <scope>NUCLEOTIDE SEQUENCE [LARGE SCALE GENOMIC DNA]</scope>
    <source>
        <strain evidence="13">ATCC 17025</strain>
    </source>
</reference>
<dbReference type="KEGG" id="rsq:Rsph17025_1783"/>
<dbReference type="NCBIfam" id="NF003811">
    <property type="entry name" value="PRK05402.1"/>
    <property type="match status" value="1"/>
</dbReference>
<dbReference type="SMART" id="SM00642">
    <property type="entry name" value="Aamy"/>
    <property type="match status" value="1"/>
</dbReference>
<accession>A4WTG2</accession>
<dbReference type="STRING" id="349102.Rsph17025_1783"/>
<dbReference type="PIRSF" id="PIRSF000463">
    <property type="entry name" value="GlgB"/>
    <property type="match status" value="1"/>
</dbReference>
<evidence type="ECO:0000256" key="3">
    <source>
        <dbReference type="ARBA" id="ARBA00004964"/>
    </source>
</evidence>
<evidence type="ECO:0000256" key="2">
    <source>
        <dbReference type="ARBA" id="ARBA00002953"/>
    </source>
</evidence>
<dbReference type="NCBIfam" id="TIGR01515">
    <property type="entry name" value="branching_enzym"/>
    <property type="match status" value="1"/>
</dbReference>
<dbReference type="Pfam" id="PF02922">
    <property type="entry name" value="CBM_48"/>
    <property type="match status" value="1"/>
</dbReference>
<dbReference type="InterPro" id="IPR004193">
    <property type="entry name" value="Glyco_hydro_13_N"/>
</dbReference>
<sequence>MNVTPKAEDLVPESDVAAIMRGTHGDPFGVLGMHGGGGTPLSVRVFAPQAAEVRVLDGAGQPVATLDRIGAEGFFAGIVPGDEPFAYRLRFCSGPHEWEAEDPYRFPAVLGELDEYLMGEGRHYQLYTRLGAHPVTLEGVEGVSFAVWAPSARRVSVVGAFNAWDGRRHPMRKRIGVGVWELFIPGLQVGDLYKYEILGPSGERLPLKSDPLSFAQEAPPATASLVHGLPEPDWHDAGWMQERASRQDRSAPISIYEVHAGSWKLGLDYDALAEELATYVREMGFTHVEFLPISEHPFTGSWGYQPIGLFAPTARFGPPEGFARLVDRLHREGIGVILDWVPAHFPSDAHGLANFDGTHLYDHADPRQGFHRDWNTQIYNFGRQEVANFLQASALFWLDRYHVDALRVDAVASMLYLDYSRNAGEWVPNRHGGRENLEAIDFLRAVNERVRIDHPGCITIAEESTAFPQVSRPVQEGGLGFGFKWNMGWMHDTLGYFRRDPIHRRHHQNDLTFGMVYAFSEDFVLPLSHDEVVHGKGSLIGQMAGDRWQKFANLRAYFGFMWAHPGKKLLFMGGEFAQEREWNHDASLDWHLLDDPAHSGMKRLVADLNREYRRLPALHRMDCDPEGFEWIDAGDTENSVLSFLRKAPGEKPVLAVCNLTPVVRSDYRIGVPQGGEWREILNSDAAIYGGSDVGNPGSLQAEEVSWHGRPFSVRLTLPPLATILVTPA</sequence>
<dbReference type="FunFam" id="2.60.40.10:FF:000169">
    <property type="entry name" value="1,4-alpha-glucan branching enzyme GlgB"/>
    <property type="match status" value="1"/>
</dbReference>
<dbReference type="Gene3D" id="3.20.20.80">
    <property type="entry name" value="Glycosidases"/>
    <property type="match status" value="1"/>
</dbReference>
<dbReference type="PANTHER" id="PTHR43651">
    <property type="entry name" value="1,4-ALPHA-GLUCAN-BRANCHING ENZYME"/>
    <property type="match status" value="1"/>
</dbReference>
<organism evidence="13">
    <name type="scientific">Cereibacter sphaeroides (strain ATCC 17025 / ATH 2.4.3)</name>
    <name type="common">Rhodobacter sphaeroides</name>
    <dbReference type="NCBI Taxonomy" id="349102"/>
    <lineage>
        <taxon>Bacteria</taxon>
        <taxon>Pseudomonadati</taxon>
        <taxon>Pseudomonadota</taxon>
        <taxon>Alphaproteobacteria</taxon>
        <taxon>Rhodobacterales</taxon>
        <taxon>Paracoccaceae</taxon>
        <taxon>Cereibacter</taxon>
    </lineage>
</organism>
<dbReference type="Pfam" id="PF02806">
    <property type="entry name" value="Alpha-amylase_C"/>
    <property type="match status" value="1"/>
</dbReference>
<evidence type="ECO:0000256" key="11">
    <source>
        <dbReference type="PIRSR" id="PIRSR000463-1"/>
    </source>
</evidence>
<dbReference type="GO" id="GO:0004553">
    <property type="term" value="F:hydrolase activity, hydrolyzing O-glycosyl compounds"/>
    <property type="evidence" value="ECO:0007669"/>
    <property type="project" value="InterPro"/>
</dbReference>
<protein>
    <recommendedName>
        <fullName evidence="10">1,4-alpha-glucan branching enzyme GlgB</fullName>
        <ecNumber evidence="10">2.4.1.18</ecNumber>
    </recommendedName>
    <alternativeName>
        <fullName evidence="10">1,4-alpha-D-glucan:1,4-alpha-D-glucan 6-glucosyl-transferase</fullName>
    </alternativeName>
    <alternativeName>
        <fullName evidence="10">Alpha-(1-&gt;4)-glucan branching enzyme</fullName>
    </alternativeName>
    <alternativeName>
        <fullName evidence="10">Glycogen branching enzyme</fullName>
        <shortName evidence="10">BE</shortName>
    </alternativeName>
</protein>
<dbReference type="InterPro" id="IPR017853">
    <property type="entry name" value="GH"/>
</dbReference>
<evidence type="ECO:0000256" key="8">
    <source>
        <dbReference type="ARBA" id="ARBA00023056"/>
    </source>
</evidence>
<dbReference type="FunFam" id="2.60.40.1180:FF:000002">
    <property type="entry name" value="1,4-alpha-glucan branching enzyme GlgB"/>
    <property type="match status" value="1"/>
</dbReference>
<dbReference type="InterPro" id="IPR044143">
    <property type="entry name" value="GlgB_N_E_set_prok"/>
</dbReference>
<dbReference type="HAMAP" id="MF_00685">
    <property type="entry name" value="GlgB"/>
    <property type="match status" value="1"/>
</dbReference>
<keyword evidence="6 10" id="KW-0328">Glycosyltransferase</keyword>
<dbReference type="PANTHER" id="PTHR43651:SF3">
    <property type="entry name" value="1,4-ALPHA-GLUCAN-BRANCHING ENZYME"/>
    <property type="match status" value="1"/>
</dbReference>
<dbReference type="GO" id="GO:0005829">
    <property type="term" value="C:cytosol"/>
    <property type="evidence" value="ECO:0007669"/>
    <property type="project" value="TreeGrafter"/>
</dbReference>
<dbReference type="eggNOG" id="COG0296">
    <property type="taxonomic scope" value="Bacteria"/>
</dbReference>
<dbReference type="InterPro" id="IPR006407">
    <property type="entry name" value="GlgB"/>
</dbReference>
<dbReference type="CAZy" id="GH13">
    <property type="family name" value="Glycoside Hydrolase Family 13"/>
</dbReference>
<gene>
    <name evidence="10" type="primary">glgB</name>
    <name evidence="13" type="ordered locus">Rsph17025_1783</name>
</gene>
<comment type="pathway">
    <text evidence="3 10">Glycan biosynthesis; glycogen biosynthesis.</text>
</comment>
<evidence type="ECO:0000256" key="4">
    <source>
        <dbReference type="ARBA" id="ARBA00009000"/>
    </source>
</evidence>
<proteinExistence type="inferred from homology"/>
<dbReference type="GO" id="GO:0003844">
    <property type="term" value="F:1,4-alpha-glucan branching enzyme activity"/>
    <property type="evidence" value="ECO:0007669"/>
    <property type="project" value="UniProtKB-UniRule"/>
</dbReference>
<evidence type="ECO:0000256" key="1">
    <source>
        <dbReference type="ARBA" id="ARBA00000826"/>
    </source>
</evidence>
<dbReference type="EMBL" id="CP000661">
    <property type="protein sequence ID" value="ABP70676.1"/>
    <property type="molecule type" value="Genomic_DNA"/>
</dbReference>
<dbReference type="FunFam" id="3.20.20.80:FF:000003">
    <property type="entry name" value="1,4-alpha-glucan branching enzyme GlgB"/>
    <property type="match status" value="1"/>
</dbReference>
<evidence type="ECO:0000256" key="6">
    <source>
        <dbReference type="ARBA" id="ARBA00022676"/>
    </source>
</evidence>
<dbReference type="SUPFAM" id="SSF51011">
    <property type="entry name" value="Glycosyl hydrolase domain"/>
    <property type="match status" value="1"/>
</dbReference>
<dbReference type="CDD" id="cd11322">
    <property type="entry name" value="AmyAc_Glg_BE"/>
    <property type="match status" value="1"/>
</dbReference>
<keyword evidence="5 10" id="KW-0321">Glycogen metabolism</keyword>
<dbReference type="InterPro" id="IPR006047">
    <property type="entry name" value="GH13_cat_dom"/>
</dbReference>
<dbReference type="GO" id="GO:0005978">
    <property type="term" value="P:glycogen biosynthetic process"/>
    <property type="evidence" value="ECO:0007669"/>
    <property type="project" value="UniProtKB-UniRule"/>
</dbReference>
<dbReference type="AlphaFoldDB" id="A4WTG2"/>
<dbReference type="Gene3D" id="2.60.40.1180">
    <property type="entry name" value="Golgi alpha-mannosidase II"/>
    <property type="match status" value="1"/>
</dbReference>
<dbReference type="InterPro" id="IPR054169">
    <property type="entry name" value="GlgB_N"/>
</dbReference>
<dbReference type="CDD" id="cd02855">
    <property type="entry name" value="E_set_GBE_prok_N"/>
    <property type="match status" value="1"/>
</dbReference>
<keyword evidence="8 10" id="KW-0320">Glycogen biosynthesis</keyword>
<keyword evidence="7 10" id="KW-0808">Transferase</keyword>
<dbReference type="GO" id="GO:0043169">
    <property type="term" value="F:cation binding"/>
    <property type="evidence" value="ECO:0007669"/>
    <property type="project" value="InterPro"/>
</dbReference>
<dbReference type="InterPro" id="IPR013780">
    <property type="entry name" value="Glyco_hydro_b"/>
</dbReference>
<dbReference type="SUPFAM" id="SSF51445">
    <property type="entry name" value="(Trans)glycosidases"/>
    <property type="match status" value="1"/>
</dbReference>
<evidence type="ECO:0000256" key="9">
    <source>
        <dbReference type="ARBA" id="ARBA00023277"/>
    </source>
</evidence>
<dbReference type="HOGENOM" id="CLU_004245_3_2_5"/>
<feature type="domain" description="Glycosyl hydrolase family 13 catalytic" evidence="12">
    <location>
        <begin position="257"/>
        <end position="619"/>
    </location>
</feature>
<comment type="similarity">
    <text evidence="4 10">Belongs to the glycosyl hydrolase 13 family. GlgB subfamily.</text>
</comment>
<dbReference type="Gene3D" id="2.60.40.10">
    <property type="entry name" value="Immunoglobulins"/>
    <property type="match status" value="2"/>
</dbReference>
<comment type="function">
    <text evidence="2 10">Catalyzes the formation of the alpha-1,6-glucosidic linkages in glycogen by scission of a 1,4-alpha-linked oligosaccharide from growing alpha-1,4-glucan chains and the subsequent attachment of the oligosaccharide to the alpha-1,6 position.</text>
</comment>
<feature type="active site" description="Proton donor" evidence="10 11">
    <location>
        <position position="462"/>
    </location>
</feature>
<evidence type="ECO:0000256" key="7">
    <source>
        <dbReference type="ARBA" id="ARBA00022679"/>
    </source>
</evidence>
<keyword evidence="9 10" id="KW-0119">Carbohydrate metabolism</keyword>
<dbReference type="InterPro" id="IPR037439">
    <property type="entry name" value="Branching_enzy"/>
</dbReference>
<dbReference type="NCBIfam" id="NF008967">
    <property type="entry name" value="PRK12313.1"/>
    <property type="match status" value="1"/>
</dbReference>
<evidence type="ECO:0000256" key="5">
    <source>
        <dbReference type="ARBA" id="ARBA00022600"/>
    </source>
</evidence>
<evidence type="ECO:0000313" key="13">
    <source>
        <dbReference type="EMBL" id="ABP70676.1"/>
    </source>
</evidence>